<gene>
    <name evidence="2" type="ORF">ABID46_000464</name>
</gene>
<evidence type="ECO:0000313" key="3">
    <source>
        <dbReference type="Proteomes" id="UP001549146"/>
    </source>
</evidence>
<organism evidence="2 3">
    <name type="scientific">Moheibacter stercoris</name>
    <dbReference type="NCBI Taxonomy" id="1628251"/>
    <lineage>
        <taxon>Bacteria</taxon>
        <taxon>Pseudomonadati</taxon>
        <taxon>Bacteroidota</taxon>
        <taxon>Flavobacteriia</taxon>
        <taxon>Flavobacteriales</taxon>
        <taxon>Weeksellaceae</taxon>
        <taxon>Moheibacter</taxon>
    </lineage>
</organism>
<dbReference type="EMBL" id="JBEPMO010000002">
    <property type="protein sequence ID" value="MET3730905.1"/>
    <property type="molecule type" value="Genomic_DNA"/>
</dbReference>
<keyword evidence="1" id="KW-0732">Signal</keyword>
<feature type="chain" id="PRO_5045650404" evidence="1">
    <location>
        <begin position="19"/>
        <end position="129"/>
    </location>
</feature>
<proteinExistence type="predicted"/>
<evidence type="ECO:0000256" key="1">
    <source>
        <dbReference type="SAM" id="SignalP"/>
    </source>
</evidence>
<keyword evidence="3" id="KW-1185">Reference proteome</keyword>
<dbReference type="Proteomes" id="UP001549146">
    <property type="component" value="Unassembled WGS sequence"/>
</dbReference>
<evidence type="ECO:0000313" key="2">
    <source>
        <dbReference type="EMBL" id="MET3730905.1"/>
    </source>
</evidence>
<reference evidence="2 3" key="1">
    <citation type="submission" date="2024-06" db="EMBL/GenBank/DDBJ databases">
        <title>Genomic Encyclopedia of Type Strains, Phase IV (KMG-IV): sequencing the most valuable type-strain genomes for metagenomic binning, comparative biology and taxonomic classification.</title>
        <authorList>
            <person name="Goeker M."/>
        </authorList>
    </citation>
    <scope>NUCLEOTIDE SEQUENCE [LARGE SCALE GENOMIC DNA]</scope>
    <source>
        <strain evidence="2 3">DSM 29388</strain>
    </source>
</reference>
<dbReference type="RefSeq" id="WP_354506625.1">
    <property type="nucleotide sequence ID" value="NZ_JBEPMO010000002.1"/>
</dbReference>
<comment type="caution">
    <text evidence="2">The sequence shown here is derived from an EMBL/GenBank/DDBJ whole genome shotgun (WGS) entry which is preliminary data.</text>
</comment>
<accession>A0ABV2LQQ9</accession>
<feature type="signal peptide" evidence="1">
    <location>
        <begin position="1"/>
        <end position="18"/>
    </location>
</feature>
<sequence>MKAIIFLISLFIGICVMAQNNTTHQSTKVSVSISGTDSDYSYLAKFDEEKTSTIQTLVQKEMGKPQTTTSTKTIWEGKGYYISLSSGRILIEGDKKKLTKSFLTQLENLGDKISNALESPKPPKVPKTP</sequence>
<protein>
    <submittedName>
        <fullName evidence="2">Uncharacterized protein</fullName>
    </submittedName>
</protein>
<name>A0ABV2LQQ9_9FLAO</name>